<proteinExistence type="predicted"/>
<dbReference type="AlphaFoldDB" id="A0A1M5ZBC1"/>
<evidence type="ECO:0000259" key="1">
    <source>
        <dbReference type="Pfam" id="PF03235"/>
    </source>
</evidence>
<evidence type="ECO:0000313" key="2">
    <source>
        <dbReference type="EMBL" id="SHI21520.1"/>
    </source>
</evidence>
<dbReference type="EMBL" id="FQXR01000030">
    <property type="protein sequence ID" value="SHI21520.1"/>
    <property type="molecule type" value="Genomic_DNA"/>
</dbReference>
<dbReference type="RefSeq" id="WP_072745505.1">
    <property type="nucleotide sequence ID" value="NZ_FQXR01000030.1"/>
</dbReference>
<keyword evidence="3" id="KW-1185">Reference proteome</keyword>
<dbReference type="Pfam" id="PF03235">
    <property type="entry name" value="GmrSD_N"/>
    <property type="match status" value="1"/>
</dbReference>
<feature type="domain" description="GmrSD restriction endonucleases N-terminal" evidence="1">
    <location>
        <begin position="11"/>
        <end position="261"/>
    </location>
</feature>
<dbReference type="PANTHER" id="PTHR37292">
    <property type="entry name" value="VNG6097C"/>
    <property type="match status" value="1"/>
</dbReference>
<dbReference type="OrthoDB" id="9798761at2"/>
<dbReference type="Proteomes" id="UP000184389">
    <property type="component" value="Unassembled WGS sequence"/>
</dbReference>
<accession>A0A1M5ZBC1</accession>
<reference evidence="2 3" key="1">
    <citation type="submission" date="2016-11" db="EMBL/GenBank/DDBJ databases">
        <authorList>
            <person name="Jaros S."/>
            <person name="Januszkiewicz K."/>
            <person name="Wedrychowicz H."/>
        </authorList>
    </citation>
    <scope>NUCLEOTIDE SEQUENCE [LARGE SCALE GENOMIC DNA]</scope>
    <source>
        <strain evidence="2 3">DSM 13106</strain>
    </source>
</reference>
<sequence>MSSGFKTPISIKEAIDKIHNRDFLLPAIQRKFIWSSSQVELLFDSIMRGYPINSFMFWEIRDKNMKSEYRFYEFLKEYREFYNENNEEINTTGVHDFMAVIDGQQRLTSLYIGFRGTYAYKMPRKWWRNDEDSLPTRTLYLNLLKSVDQEYDNQKLYDFRFLSKGDLNRLNDRDNYYWFKVGDILDLNGFSELNKYILSNNLQDNEFASETLFLMYERFNSEKLINYYLETEQDPDKVLEIFIRTNSGGTPLSFSDLLMSIASANWKKIDARKEIDDTVNQVFNISNAGFRIDKDFVLKTCLVLFSDSILFKLRNFGYENVQIFEENWFDIKKSIIAAFELVYRLGFNNTTFRAKNAAIPIVYYIYHNDLADIITKANYDVEDLNNIRKWINLSFIKSIFSGQTDSVLIRIRKVLNDNLDKKFPINDIINAFKYDANKNYYLDEEFINGLLTSSYESNDSFYILSLLYPDLDYYNQDFHKDHIHPASIFKDENYIESIEDEVKKEFMKNKDNWNSILNLQLLNGDLNRSKTNKSLIEWAKENCITNRELYLDDNISLNIEDFKFFIENRKVNLKKELNRLLV</sequence>
<dbReference type="InterPro" id="IPR004919">
    <property type="entry name" value="GmrSD_N"/>
</dbReference>
<evidence type="ECO:0000313" key="3">
    <source>
        <dbReference type="Proteomes" id="UP000184389"/>
    </source>
</evidence>
<organism evidence="2 3">
    <name type="scientific">Sporanaerobacter acetigenes DSM 13106</name>
    <dbReference type="NCBI Taxonomy" id="1123281"/>
    <lineage>
        <taxon>Bacteria</taxon>
        <taxon>Bacillati</taxon>
        <taxon>Bacillota</taxon>
        <taxon>Tissierellia</taxon>
        <taxon>Tissierellales</taxon>
        <taxon>Sporanaerobacteraceae</taxon>
        <taxon>Sporanaerobacter</taxon>
    </lineage>
</organism>
<protein>
    <recommendedName>
        <fullName evidence="1">GmrSD restriction endonucleases N-terminal domain-containing protein</fullName>
    </recommendedName>
</protein>
<gene>
    <name evidence="2" type="ORF">SAMN02745180_02927</name>
</gene>
<name>A0A1M5ZBC1_9FIRM</name>
<dbReference type="PANTHER" id="PTHR37292:SF2">
    <property type="entry name" value="DUF262 DOMAIN-CONTAINING PROTEIN"/>
    <property type="match status" value="1"/>
</dbReference>